<name>M6VMI7_9LEPT</name>
<dbReference type="EMBL" id="AKWE02000176">
    <property type="protein sequence ID" value="EMO56341.1"/>
    <property type="molecule type" value="Genomic_DNA"/>
</dbReference>
<sequence length="155" mass="18504">MLRYVFSLILFFVSLFFSLALSPQEIYLNSDILYLPTLALDVLVDGGNFLSWSFTPSPYFFPDLPIVTVLLLIFENAQKALICFALLQTILFAVLMERFWIFVREEKKGSLFHTKKQGESDPGFCFLFRFYFWPQKIFRLFISYFYLPFMRARFW</sequence>
<keyword evidence="1" id="KW-0812">Transmembrane</keyword>
<keyword evidence="1" id="KW-1133">Transmembrane helix</keyword>
<comment type="caution">
    <text evidence="2">The sequence shown here is derived from an EMBL/GenBank/DDBJ whole genome shotgun (WGS) entry which is preliminary data.</text>
</comment>
<proteinExistence type="predicted"/>
<feature type="transmembrane region" description="Helical" evidence="1">
    <location>
        <begin position="57"/>
        <end position="74"/>
    </location>
</feature>
<feature type="transmembrane region" description="Helical" evidence="1">
    <location>
        <begin position="81"/>
        <end position="103"/>
    </location>
</feature>
<accession>M6VMI7</accession>
<evidence type="ECO:0000313" key="3">
    <source>
        <dbReference type="Proteomes" id="UP000012149"/>
    </source>
</evidence>
<evidence type="ECO:0000256" key="1">
    <source>
        <dbReference type="SAM" id="Phobius"/>
    </source>
</evidence>
<dbReference type="AlphaFoldDB" id="M6VMI7"/>
<gene>
    <name evidence="2" type="ORF">LEP1GSC161_4008</name>
</gene>
<dbReference type="Proteomes" id="UP000012149">
    <property type="component" value="Unassembled WGS sequence"/>
</dbReference>
<protein>
    <submittedName>
        <fullName evidence="2">Uncharacterized protein</fullName>
    </submittedName>
</protein>
<feature type="transmembrane region" description="Helical" evidence="1">
    <location>
        <begin position="130"/>
        <end position="149"/>
    </location>
</feature>
<organism evidence="2 3">
    <name type="scientific">Leptospira santarosai str. CBC1416</name>
    <dbReference type="NCBI Taxonomy" id="1193059"/>
    <lineage>
        <taxon>Bacteria</taxon>
        <taxon>Pseudomonadati</taxon>
        <taxon>Spirochaetota</taxon>
        <taxon>Spirochaetia</taxon>
        <taxon>Leptospirales</taxon>
        <taxon>Leptospiraceae</taxon>
        <taxon>Leptospira</taxon>
    </lineage>
</organism>
<reference evidence="2 3" key="1">
    <citation type="submission" date="2013-01" db="EMBL/GenBank/DDBJ databases">
        <authorList>
            <person name="Harkins D.M."/>
            <person name="Durkin A.S."/>
            <person name="Brinkac L.M."/>
            <person name="Haft D.H."/>
            <person name="Selengut J.D."/>
            <person name="Sanka R."/>
            <person name="DePew J."/>
            <person name="Purushe J."/>
            <person name="Matthias M.A."/>
            <person name="Vinetz J.M."/>
            <person name="Sutton G.G."/>
            <person name="Nierman W.C."/>
            <person name="Fouts D.E."/>
        </authorList>
    </citation>
    <scope>NUCLEOTIDE SEQUENCE [LARGE SCALE GENOMIC DNA]</scope>
    <source>
        <strain evidence="2 3">CBC1416</strain>
    </source>
</reference>
<keyword evidence="1" id="KW-0472">Membrane</keyword>
<evidence type="ECO:0000313" key="2">
    <source>
        <dbReference type="EMBL" id="EMO56341.1"/>
    </source>
</evidence>